<name>A0A8J5K7C7_ZINOF</name>
<dbReference type="AlphaFoldDB" id="A0A8J5K7C7"/>
<accession>A0A8J5K7C7</accession>
<gene>
    <name evidence="2" type="ORF">ZIOFF_065991</name>
</gene>
<evidence type="ECO:0000313" key="3">
    <source>
        <dbReference type="Proteomes" id="UP000734854"/>
    </source>
</evidence>
<reference evidence="2 3" key="1">
    <citation type="submission" date="2020-08" db="EMBL/GenBank/DDBJ databases">
        <title>Plant Genome Project.</title>
        <authorList>
            <person name="Zhang R.-G."/>
        </authorList>
    </citation>
    <scope>NUCLEOTIDE SEQUENCE [LARGE SCALE GENOMIC DNA]</scope>
    <source>
        <tissue evidence="2">Rhizome</tissue>
    </source>
</reference>
<comment type="caution">
    <text evidence="2">The sequence shown here is derived from an EMBL/GenBank/DDBJ whole genome shotgun (WGS) entry which is preliminary data.</text>
</comment>
<dbReference type="EMBL" id="JACMSC010000018">
    <property type="protein sequence ID" value="KAG6476744.1"/>
    <property type="molecule type" value="Genomic_DNA"/>
</dbReference>
<evidence type="ECO:0000256" key="1">
    <source>
        <dbReference type="SAM" id="MobiDB-lite"/>
    </source>
</evidence>
<evidence type="ECO:0000313" key="2">
    <source>
        <dbReference type="EMBL" id="KAG6476744.1"/>
    </source>
</evidence>
<feature type="region of interest" description="Disordered" evidence="1">
    <location>
        <begin position="1"/>
        <end position="27"/>
    </location>
</feature>
<protein>
    <submittedName>
        <fullName evidence="2">Uncharacterized protein</fullName>
    </submittedName>
</protein>
<keyword evidence="3" id="KW-1185">Reference proteome</keyword>
<feature type="region of interest" description="Disordered" evidence="1">
    <location>
        <begin position="64"/>
        <end position="113"/>
    </location>
</feature>
<sequence length="113" mass="12269">MDSGGEHEAPAQPQANGSGGRKKKLMYRHTPQQIQELEAYAFCFPFSLLLRLLLPPPLFLSSPIFDSDGTAQDVQGVPAPRRQAAGEDEQGLGARVAPDQVLVPEQEDLDEGK</sequence>
<dbReference type="Proteomes" id="UP000734854">
    <property type="component" value="Unassembled WGS sequence"/>
</dbReference>
<organism evidence="2 3">
    <name type="scientific">Zingiber officinale</name>
    <name type="common">Ginger</name>
    <name type="synonym">Amomum zingiber</name>
    <dbReference type="NCBI Taxonomy" id="94328"/>
    <lineage>
        <taxon>Eukaryota</taxon>
        <taxon>Viridiplantae</taxon>
        <taxon>Streptophyta</taxon>
        <taxon>Embryophyta</taxon>
        <taxon>Tracheophyta</taxon>
        <taxon>Spermatophyta</taxon>
        <taxon>Magnoliopsida</taxon>
        <taxon>Liliopsida</taxon>
        <taxon>Zingiberales</taxon>
        <taxon>Zingiberaceae</taxon>
        <taxon>Zingiber</taxon>
    </lineage>
</organism>
<proteinExistence type="predicted"/>